<keyword evidence="10 23" id="KW-0479">Metal-binding</keyword>
<feature type="binding site" evidence="21">
    <location>
        <begin position="32"/>
        <end position="36"/>
    </location>
    <ligand>
        <name>substrate</name>
    </ligand>
</feature>
<dbReference type="InterPro" id="IPR000829">
    <property type="entry name" value="DAGK"/>
</dbReference>
<evidence type="ECO:0000256" key="21">
    <source>
        <dbReference type="PIRSR" id="PIRSR600829-2"/>
    </source>
</evidence>
<feature type="binding site" evidence="21">
    <location>
        <position position="11"/>
    </location>
    <ligand>
        <name>substrate</name>
    </ligand>
</feature>
<comment type="caution">
    <text evidence="25">The sequence shown here is derived from an EMBL/GenBank/DDBJ whole genome shotgun (WGS) entry which is preliminary data.</text>
</comment>
<dbReference type="EC" id="2.7.1.107" evidence="3 24"/>
<evidence type="ECO:0000256" key="23">
    <source>
        <dbReference type="PIRSR" id="PIRSR600829-4"/>
    </source>
</evidence>
<dbReference type="Pfam" id="PF01219">
    <property type="entry name" value="DAGK_prokar"/>
    <property type="match status" value="1"/>
</dbReference>
<evidence type="ECO:0000256" key="3">
    <source>
        <dbReference type="ARBA" id="ARBA00012133"/>
    </source>
</evidence>
<keyword evidence="12 24" id="KW-0418">Kinase</keyword>
<keyword evidence="19 24" id="KW-1208">Phospholipid metabolism</keyword>
<dbReference type="Proteomes" id="UP000094849">
    <property type="component" value="Unassembled WGS sequence"/>
</dbReference>
<comment type="function">
    <text evidence="24">Catalyzes the ATP-dependent phosphorylation of sn-l,2-diacylglycerol (DAG) to phosphatidic acid. Involved in the recycling of diacylglycerol produced as a by-product during membrane-derived oligosaccharide (MDO) biosynthesis.</text>
</comment>
<comment type="cofactor">
    <cofactor evidence="23">
        <name>Mg(2+)</name>
        <dbReference type="ChEBI" id="CHEBI:18420"/>
    </cofactor>
    <text evidence="23">Mn(2+), Zn(2+), Cd(2+) and Co(2+) support activity to lesser extents.</text>
</comment>
<reference evidence="25 26" key="1">
    <citation type="submission" date="2016-03" db="EMBL/GenBank/DDBJ databases">
        <title>Chemosynthetic sulphur-oxidizing symbionts of marine invertebrate animals are capable of nitrogen fixation.</title>
        <authorList>
            <person name="Petersen J.M."/>
            <person name="Kemper A."/>
            <person name="Gruber-Vodicka H."/>
            <person name="Cardini U."/>
            <person name="Geest Mvander."/>
            <person name="Kleiner M."/>
            <person name="Bulgheresi S."/>
            <person name="Fussmann M."/>
            <person name="Herbold C."/>
            <person name="Seah B.K.B."/>
            <person name="Antony C.Paul."/>
            <person name="Liu D."/>
            <person name="Belitz A."/>
            <person name="Weber M."/>
        </authorList>
    </citation>
    <scope>NUCLEOTIDE SEQUENCE [LARGE SCALE GENOMIC DNA]</scope>
    <source>
        <strain evidence="25">G_D</strain>
    </source>
</reference>
<dbReference type="CDD" id="cd14264">
    <property type="entry name" value="DAGK_IM"/>
    <property type="match status" value="1"/>
</dbReference>
<keyword evidence="11 22" id="KW-0547">Nucleotide-binding</keyword>
<keyword evidence="14 23" id="KW-0460">Magnesium</keyword>
<keyword evidence="16 24" id="KW-0443">Lipid metabolism</keyword>
<name>A0A1E2UVH8_9GAMM</name>
<evidence type="ECO:0000256" key="22">
    <source>
        <dbReference type="PIRSR" id="PIRSR600829-3"/>
    </source>
</evidence>
<evidence type="ECO:0000256" key="20">
    <source>
        <dbReference type="PIRSR" id="PIRSR600829-1"/>
    </source>
</evidence>
<sequence length="120" mass="13337">MQGENNVGLRRLINAMRWSMKGFRSTYKNEEAFRQEVLLLIILAPLGLWLGDNGVEKALLVGPLLIVLIVELLNSAIESVVDRISTENHKLSGRAKDQGSAAVLVSLMLVGLCWIMVLFF</sequence>
<keyword evidence="6" id="KW-0444">Lipid biosynthesis</keyword>
<evidence type="ECO:0000256" key="11">
    <source>
        <dbReference type="ARBA" id="ARBA00022741"/>
    </source>
</evidence>
<comment type="catalytic activity">
    <reaction evidence="24">
        <text>a 1,2-diacyl-sn-glycerol + ATP = a 1,2-diacyl-sn-glycero-3-phosphate + ADP + H(+)</text>
        <dbReference type="Rhea" id="RHEA:10272"/>
        <dbReference type="ChEBI" id="CHEBI:15378"/>
        <dbReference type="ChEBI" id="CHEBI:17815"/>
        <dbReference type="ChEBI" id="CHEBI:30616"/>
        <dbReference type="ChEBI" id="CHEBI:58608"/>
        <dbReference type="ChEBI" id="CHEBI:456216"/>
        <dbReference type="EC" id="2.7.1.107"/>
    </reaction>
</comment>
<comment type="similarity">
    <text evidence="2 24">Belongs to the bacterial diacylglycerol kinase family.</text>
</comment>
<evidence type="ECO:0000256" key="12">
    <source>
        <dbReference type="ARBA" id="ARBA00022777"/>
    </source>
</evidence>
<evidence type="ECO:0000256" key="7">
    <source>
        <dbReference type="ARBA" id="ARBA00022519"/>
    </source>
</evidence>
<feature type="binding site" evidence="22">
    <location>
        <position position="11"/>
    </location>
    <ligand>
        <name>ATP</name>
        <dbReference type="ChEBI" id="CHEBI:30616"/>
    </ligand>
</feature>
<feature type="binding site" evidence="23">
    <location>
        <position position="30"/>
    </location>
    <ligand>
        <name>a divalent metal cation</name>
        <dbReference type="ChEBI" id="CHEBI:60240"/>
    </ligand>
</feature>
<dbReference type="PANTHER" id="PTHR34299">
    <property type="entry name" value="DIACYLGLYCEROL KINASE"/>
    <property type="match status" value="1"/>
</dbReference>
<evidence type="ECO:0000313" key="25">
    <source>
        <dbReference type="EMBL" id="ODB98720.1"/>
    </source>
</evidence>
<dbReference type="STRING" id="1818881.A3196_17470"/>
<evidence type="ECO:0000256" key="5">
    <source>
        <dbReference type="ARBA" id="ARBA00022475"/>
    </source>
</evidence>
<protein>
    <recommendedName>
        <fullName evidence="4 24">Diacylglycerol kinase</fullName>
        <ecNumber evidence="3 24">2.7.1.107</ecNumber>
    </recommendedName>
</protein>
<evidence type="ECO:0000256" key="1">
    <source>
        <dbReference type="ARBA" id="ARBA00004429"/>
    </source>
</evidence>
<keyword evidence="5" id="KW-1003">Cell membrane</keyword>
<feature type="binding site" evidence="22">
    <location>
        <position position="30"/>
    </location>
    <ligand>
        <name>ATP</name>
        <dbReference type="ChEBI" id="CHEBI:30616"/>
    </ligand>
</feature>
<dbReference type="InterPro" id="IPR033718">
    <property type="entry name" value="DAGK_prok"/>
</dbReference>
<evidence type="ECO:0000256" key="18">
    <source>
        <dbReference type="ARBA" id="ARBA00023209"/>
    </source>
</evidence>
<evidence type="ECO:0000256" key="13">
    <source>
        <dbReference type="ARBA" id="ARBA00022840"/>
    </source>
</evidence>
<keyword evidence="18" id="KW-0594">Phospholipid biosynthesis</keyword>
<feature type="binding site" evidence="21">
    <location>
        <position position="100"/>
    </location>
    <ligand>
        <name>substrate</name>
    </ligand>
</feature>
<evidence type="ECO:0000256" key="14">
    <source>
        <dbReference type="ARBA" id="ARBA00022842"/>
    </source>
</evidence>
<comment type="subcellular location">
    <subcellularLocation>
        <location evidence="1 24">Cell inner membrane</location>
        <topology evidence="1 24">Multi-pass membrane protein</topology>
    </subcellularLocation>
</comment>
<feature type="binding site" evidence="21">
    <location>
        <position position="71"/>
    </location>
    <ligand>
        <name>substrate</name>
    </ligand>
</feature>
<evidence type="ECO:0000256" key="19">
    <source>
        <dbReference type="ARBA" id="ARBA00023264"/>
    </source>
</evidence>
<keyword evidence="26" id="KW-1185">Reference proteome</keyword>
<dbReference type="GO" id="GO:0006654">
    <property type="term" value="P:phosphatidic acid biosynthetic process"/>
    <property type="evidence" value="ECO:0007669"/>
    <property type="project" value="InterPro"/>
</dbReference>
<dbReference type="PANTHER" id="PTHR34299:SF1">
    <property type="entry name" value="DIACYLGLYCEROL KINASE"/>
    <property type="match status" value="1"/>
</dbReference>
<evidence type="ECO:0000256" key="24">
    <source>
        <dbReference type="RuleBase" id="RU363065"/>
    </source>
</evidence>
<feature type="binding site" evidence="22">
    <location>
        <begin position="87"/>
        <end position="89"/>
    </location>
    <ligand>
        <name>ATP</name>
        <dbReference type="ChEBI" id="CHEBI:30616"/>
    </ligand>
</feature>
<keyword evidence="8 24" id="KW-0808">Transferase</keyword>
<evidence type="ECO:0000256" key="6">
    <source>
        <dbReference type="ARBA" id="ARBA00022516"/>
    </source>
</evidence>
<evidence type="ECO:0000256" key="8">
    <source>
        <dbReference type="ARBA" id="ARBA00022679"/>
    </source>
</evidence>
<evidence type="ECO:0000256" key="2">
    <source>
        <dbReference type="ARBA" id="ARBA00005967"/>
    </source>
</evidence>
<evidence type="ECO:0000256" key="15">
    <source>
        <dbReference type="ARBA" id="ARBA00022989"/>
    </source>
</evidence>
<feature type="transmembrane region" description="Helical" evidence="24">
    <location>
        <begin position="32"/>
        <end position="51"/>
    </location>
</feature>
<dbReference type="Gene3D" id="1.10.287.3610">
    <property type="match status" value="1"/>
</dbReference>
<proteinExistence type="inferred from homology"/>
<dbReference type="GO" id="GO:0005886">
    <property type="term" value="C:plasma membrane"/>
    <property type="evidence" value="ECO:0007669"/>
    <property type="project" value="UniProtKB-SubCell"/>
</dbReference>
<keyword evidence="7 24" id="KW-0997">Cell inner membrane</keyword>
<feature type="binding site" evidence="23">
    <location>
        <position position="78"/>
    </location>
    <ligand>
        <name>a divalent metal cation</name>
        <dbReference type="ChEBI" id="CHEBI:60240"/>
    </ligand>
</feature>
<feature type="active site" description="Proton acceptor" evidence="20">
    <location>
        <position position="71"/>
    </location>
</feature>
<dbReference type="PROSITE" id="PS01069">
    <property type="entry name" value="DAGK_PROKAR"/>
    <property type="match status" value="1"/>
</dbReference>
<accession>A0A1E2UVH8</accession>
<evidence type="ECO:0000256" key="16">
    <source>
        <dbReference type="ARBA" id="ARBA00023098"/>
    </source>
</evidence>
<dbReference type="AlphaFoldDB" id="A0A1E2UVH8"/>
<feature type="transmembrane region" description="Helical" evidence="24">
    <location>
        <begin position="58"/>
        <end position="81"/>
    </location>
</feature>
<keyword evidence="13 22" id="KW-0067">ATP-binding</keyword>
<evidence type="ECO:0000256" key="10">
    <source>
        <dbReference type="ARBA" id="ARBA00022723"/>
    </source>
</evidence>
<dbReference type="GO" id="GO:0046872">
    <property type="term" value="F:metal ion binding"/>
    <property type="evidence" value="ECO:0007669"/>
    <property type="project" value="UniProtKB-KW"/>
</dbReference>
<feature type="binding site" evidence="22">
    <location>
        <position position="78"/>
    </location>
    <ligand>
        <name>ATP</name>
        <dbReference type="ChEBI" id="CHEBI:30616"/>
    </ligand>
</feature>
<gene>
    <name evidence="25" type="ORF">A3196_17470</name>
</gene>
<keyword evidence="9 24" id="KW-0812">Transmembrane</keyword>
<dbReference type="InterPro" id="IPR036945">
    <property type="entry name" value="DAGK_sf"/>
</dbReference>
<feature type="binding site" evidence="22">
    <location>
        <begin position="96"/>
        <end position="97"/>
    </location>
    <ligand>
        <name>ATP</name>
        <dbReference type="ChEBI" id="CHEBI:30616"/>
    </ligand>
</feature>
<evidence type="ECO:0000256" key="17">
    <source>
        <dbReference type="ARBA" id="ARBA00023136"/>
    </source>
</evidence>
<dbReference type="GO" id="GO:0005524">
    <property type="term" value="F:ATP binding"/>
    <property type="evidence" value="ECO:0007669"/>
    <property type="project" value="UniProtKB-KW"/>
</dbReference>
<evidence type="ECO:0000313" key="26">
    <source>
        <dbReference type="Proteomes" id="UP000094849"/>
    </source>
</evidence>
<dbReference type="EMBL" id="LVJZ01000003">
    <property type="protein sequence ID" value="ODB98720.1"/>
    <property type="molecule type" value="Genomic_DNA"/>
</dbReference>
<dbReference type="GO" id="GO:0004143">
    <property type="term" value="F:ATP-dependent diacylglycerol kinase activity"/>
    <property type="evidence" value="ECO:0007669"/>
    <property type="project" value="UniProtKB-EC"/>
</dbReference>
<evidence type="ECO:0000256" key="4">
    <source>
        <dbReference type="ARBA" id="ARBA00017575"/>
    </source>
</evidence>
<organism evidence="25 26">
    <name type="scientific">Candidatus Thiodiazotropha endoloripes</name>
    <dbReference type="NCBI Taxonomy" id="1818881"/>
    <lineage>
        <taxon>Bacteria</taxon>
        <taxon>Pseudomonadati</taxon>
        <taxon>Pseudomonadota</taxon>
        <taxon>Gammaproteobacteria</taxon>
        <taxon>Chromatiales</taxon>
        <taxon>Sedimenticolaceae</taxon>
        <taxon>Candidatus Thiodiazotropha</taxon>
    </lineage>
</organism>
<dbReference type="RefSeq" id="WP_069006829.1">
    <property type="nucleotide sequence ID" value="NZ_LVJW01000009.1"/>
</dbReference>
<evidence type="ECO:0000256" key="9">
    <source>
        <dbReference type="ARBA" id="ARBA00022692"/>
    </source>
</evidence>
<keyword evidence="17 24" id="KW-0472">Membrane</keyword>
<feature type="transmembrane region" description="Helical" evidence="24">
    <location>
        <begin position="101"/>
        <end position="119"/>
    </location>
</feature>
<keyword evidence="15 24" id="KW-1133">Transmembrane helix</keyword>